<feature type="modified residue" description="4-aspartylphosphate" evidence="5">
    <location>
        <position position="62"/>
    </location>
</feature>
<evidence type="ECO:0000256" key="3">
    <source>
        <dbReference type="ARBA" id="ARBA00023125"/>
    </source>
</evidence>
<keyword evidence="1 5" id="KW-0597">Phosphoprotein</keyword>
<dbReference type="PROSITE" id="PS50110">
    <property type="entry name" value="RESPONSE_REGULATORY"/>
    <property type="match status" value="1"/>
</dbReference>
<dbReference type="AlphaFoldDB" id="A0A937G0Q2"/>
<dbReference type="Gene3D" id="3.40.50.2300">
    <property type="match status" value="1"/>
</dbReference>
<dbReference type="PANTHER" id="PTHR43214:SF41">
    <property type="entry name" value="NITRATE_NITRITE RESPONSE REGULATOR PROTEIN NARP"/>
    <property type="match status" value="1"/>
</dbReference>
<dbReference type="Proteomes" id="UP000614216">
    <property type="component" value="Unassembled WGS sequence"/>
</dbReference>
<protein>
    <submittedName>
        <fullName evidence="8">Response regulator transcription factor</fullName>
    </submittedName>
</protein>
<keyword evidence="2" id="KW-0805">Transcription regulation</keyword>
<name>A0A937G0Q2_9BACT</name>
<dbReference type="InterPro" id="IPR016032">
    <property type="entry name" value="Sig_transdc_resp-reg_C-effctor"/>
</dbReference>
<reference evidence="8" key="1">
    <citation type="submission" date="2021-01" db="EMBL/GenBank/DDBJ databases">
        <title>Fulvivirga kasyanovii gen. nov., sp nov., a novel member of the phylum Bacteroidetes isolated from seawater in a mussel farm.</title>
        <authorList>
            <person name="Zhao L.-H."/>
            <person name="Wang Z.-J."/>
        </authorList>
    </citation>
    <scope>NUCLEOTIDE SEQUENCE</scope>
    <source>
        <strain evidence="8">29W222</strain>
    </source>
</reference>
<evidence type="ECO:0000256" key="1">
    <source>
        <dbReference type="ARBA" id="ARBA00022553"/>
    </source>
</evidence>
<dbReference type="InterPro" id="IPR039420">
    <property type="entry name" value="WalR-like"/>
</dbReference>
<sequence length="220" mass="24365">MLDSTAKTIELMIVDDHKLFLDGIVSLLKDSPKISIAACASDGNQALELLQQNVNINVLITDISMPNLNGEELCKEVKKKYPNVHILVLSMHSDSKSIKRILKNGATGYILKNTGKEELIEAIEHVANGQAYFSESVKNNIMAGITGMEESDENVNVRLTKREVEILKLISSEFTTNQIADTLFISLHTVESHRKNIMRKTKAKNMAGLIKYAVKAGIVE</sequence>
<organism evidence="8 9">
    <name type="scientific">Fulvivirga marina</name>
    <dbReference type="NCBI Taxonomy" id="2494733"/>
    <lineage>
        <taxon>Bacteria</taxon>
        <taxon>Pseudomonadati</taxon>
        <taxon>Bacteroidota</taxon>
        <taxon>Cytophagia</taxon>
        <taxon>Cytophagales</taxon>
        <taxon>Fulvivirgaceae</taxon>
        <taxon>Fulvivirga</taxon>
    </lineage>
</organism>
<dbReference type="Pfam" id="PF00196">
    <property type="entry name" value="GerE"/>
    <property type="match status" value="1"/>
</dbReference>
<dbReference type="CDD" id="cd17535">
    <property type="entry name" value="REC_NarL-like"/>
    <property type="match status" value="1"/>
</dbReference>
<feature type="domain" description="HTH luxR-type" evidence="6">
    <location>
        <begin position="152"/>
        <end position="217"/>
    </location>
</feature>
<dbReference type="RefSeq" id="WP_202859066.1">
    <property type="nucleotide sequence ID" value="NZ_JAEUGD010000066.1"/>
</dbReference>
<keyword evidence="3" id="KW-0238">DNA-binding</keyword>
<dbReference type="InterPro" id="IPR058245">
    <property type="entry name" value="NreC/VraR/RcsB-like_REC"/>
</dbReference>
<accession>A0A937G0Q2</accession>
<dbReference type="SMART" id="SM00448">
    <property type="entry name" value="REC"/>
    <property type="match status" value="1"/>
</dbReference>
<dbReference type="SUPFAM" id="SSF46894">
    <property type="entry name" value="C-terminal effector domain of the bipartite response regulators"/>
    <property type="match status" value="1"/>
</dbReference>
<dbReference type="PROSITE" id="PS50043">
    <property type="entry name" value="HTH_LUXR_2"/>
    <property type="match status" value="1"/>
</dbReference>
<gene>
    <name evidence="8" type="ORF">JMN32_24770</name>
</gene>
<evidence type="ECO:0000256" key="4">
    <source>
        <dbReference type="ARBA" id="ARBA00023163"/>
    </source>
</evidence>
<keyword evidence="4" id="KW-0804">Transcription</keyword>
<dbReference type="SUPFAM" id="SSF52172">
    <property type="entry name" value="CheY-like"/>
    <property type="match status" value="1"/>
</dbReference>
<proteinExistence type="predicted"/>
<dbReference type="GO" id="GO:0003677">
    <property type="term" value="F:DNA binding"/>
    <property type="evidence" value="ECO:0007669"/>
    <property type="project" value="UniProtKB-KW"/>
</dbReference>
<evidence type="ECO:0000256" key="5">
    <source>
        <dbReference type="PROSITE-ProRule" id="PRU00169"/>
    </source>
</evidence>
<dbReference type="CDD" id="cd06170">
    <property type="entry name" value="LuxR_C_like"/>
    <property type="match status" value="1"/>
</dbReference>
<dbReference type="SMART" id="SM00421">
    <property type="entry name" value="HTH_LUXR"/>
    <property type="match status" value="1"/>
</dbReference>
<dbReference type="GO" id="GO:0000160">
    <property type="term" value="P:phosphorelay signal transduction system"/>
    <property type="evidence" value="ECO:0007669"/>
    <property type="project" value="InterPro"/>
</dbReference>
<evidence type="ECO:0000259" key="6">
    <source>
        <dbReference type="PROSITE" id="PS50043"/>
    </source>
</evidence>
<dbReference type="Pfam" id="PF00072">
    <property type="entry name" value="Response_reg"/>
    <property type="match status" value="1"/>
</dbReference>
<evidence type="ECO:0000256" key="2">
    <source>
        <dbReference type="ARBA" id="ARBA00023015"/>
    </source>
</evidence>
<dbReference type="InterPro" id="IPR011006">
    <property type="entry name" value="CheY-like_superfamily"/>
</dbReference>
<evidence type="ECO:0000313" key="9">
    <source>
        <dbReference type="Proteomes" id="UP000614216"/>
    </source>
</evidence>
<dbReference type="PRINTS" id="PR00038">
    <property type="entry name" value="HTHLUXR"/>
</dbReference>
<dbReference type="PANTHER" id="PTHR43214">
    <property type="entry name" value="TWO-COMPONENT RESPONSE REGULATOR"/>
    <property type="match status" value="1"/>
</dbReference>
<dbReference type="InterPro" id="IPR000792">
    <property type="entry name" value="Tscrpt_reg_LuxR_C"/>
</dbReference>
<dbReference type="GO" id="GO:0006355">
    <property type="term" value="P:regulation of DNA-templated transcription"/>
    <property type="evidence" value="ECO:0007669"/>
    <property type="project" value="InterPro"/>
</dbReference>
<dbReference type="InterPro" id="IPR001789">
    <property type="entry name" value="Sig_transdc_resp-reg_receiver"/>
</dbReference>
<evidence type="ECO:0000259" key="7">
    <source>
        <dbReference type="PROSITE" id="PS50110"/>
    </source>
</evidence>
<evidence type="ECO:0000313" key="8">
    <source>
        <dbReference type="EMBL" id="MBL6449549.1"/>
    </source>
</evidence>
<comment type="caution">
    <text evidence="8">The sequence shown here is derived from an EMBL/GenBank/DDBJ whole genome shotgun (WGS) entry which is preliminary data.</text>
</comment>
<keyword evidence="9" id="KW-1185">Reference proteome</keyword>
<dbReference type="EMBL" id="JAEUGD010000066">
    <property type="protein sequence ID" value="MBL6449549.1"/>
    <property type="molecule type" value="Genomic_DNA"/>
</dbReference>
<feature type="domain" description="Response regulatory" evidence="7">
    <location>
        <begin position="10"/>
        <end position="127"/>
    </location>
</feature>